<organism evidence="2 3">
    <name type="scientific">Rhodococcus rhodnii</name>
    <dbReference type="NCBI Taxonomy" id="38312"/>
    <lineage>
        <taxon>Bacteria</taxon>
        <taxon>Bacillati</taxon>
        <taxon>Actinomycetota</taxon>
        <taxon>Actinomycetes</taxon>
        <taxon>Mycobacteriales</taxon>
        <taxon>Nocardiaceae</taxon>
        <taxon>Rhodococcus</taxon>
    </lineage>
</organism>
<protein>
    <submittedName>
        <fullName evidence="2">Uncharacterized protein</fullName>
    </submittedName>
</protein>
<gene>
    <name evidence="2" type="ORF">DW322_18925</name>
</gene>
<dbReference type="EMBL" id="QRCM01000001">
    <property type="protein sequence ID" value="TXG91877.1"/>
    <property type="molecule type" value="Genomic_DNA"/>
</dbReference>
<dbReference type="PROSITE" id="PS51318">
    <property type="entry name" value="TAT"/>
    <property type="match status" value="1"/>
</dbReference>
<dbReference type="Proteomes" id="UP000471120">
    <property type="component" value="Unassembled WGS sequence"/>
</dbReference>
<evidence type="ECO:0000313" key="3">
    <source>
        <dbReference type="Proteomes" id="UP000471120"/>
    </source>
</evidence>
<evidence type="ECO:0000313" key="2">
    <source>
        <dbReference type="EMBL" id="TXG91877.1"/>
    </source>
</evidence>
<name>A0A6P2CGI6_9NOCA</name>
<keyword evidence="1" id="KW-1133">Transmembrane helix</keyword>
<accession>A0A6P2CGI6</accession>
<proteinExistence type="predicted"/>
<keyword evidence="1" id="KW-0812">Transmembrane</keyword>
<dbReference type="AlphaFoldDB" id="A0A6P2CGI6"/>
<sequence>MTPSDDATDKRTPPSRLRALARGAFAALGVTGVIAVAPAAAAVEPATVEQSPVEVVPGAGAPDAVSSGW</sequence>
<dbReference type="InterPro" id="IPR006311">
    <property type="entry name" value="TAT_signal"/>
</dbReference>
<evidence type="ECO:0000256" key="1">
    <source>
        <dbReference type="SAM" id="Phobius"/>
    </source>
</evidence>
<dbReference type="RefSeq" id="WP_010839098.1">
    <property type="nucleotide sequence ID" value="NZ_QRCM01000001.1"/>
</dbReference>
<feature type="transmembrane region" description="Helical" evidence="1">
    <location>
        <begin position="20"/>
        <end position="43"/>
    </location>
</feature>
<keyword evidence="1" id="KW-0472">Membrane</keyword>
<comment type="caution">
    <text evidence="2">The sequence shown here is derived from an EMBL/GenBank/DDBJ whole genome shotgun (WGS) entry which is preliminary data.</text>
</comment>
<reference evidence="2 3" key="1">
    <citation type="submission" date="2018-07" db="EMBL/GenBank/DDBJ databases">
        <title>Genome sequence of Rhodococcus rhodnii ATCC 35071 from Rhodnius prolixus.</title>
        <authorList>
            <person name="Patel V."/>
            <person name="Vogel K.J."/>
        </authorList>
    </citation>
    <scope>NUCLEOTIDE SEQUENCE [LARGE SCALE GENOMIC DNA]</scope>
    <source>
        <strain evidence="2 3">ATCC 35071</strain>
    </source>
</reference>